<sequence length="113" mass="12451">MHPRGACGILSRHFADALKTFGRNDADMENQTFETAKAPEPRPLVADGAWAGILGQHPCLLGPRDFLRSLARTRPRDYEEIRTMDSLLAAGIVHAVEGADDARVEPFLRRAAE</sequence>
<accession>X0YYU9</accession>
<comment type="caution">
    <text evidence="1">The sequence shown here is derived from an EMBL/GenBank/DDBJ whole genome shotgun (WGS) entry which is preliminary data.</text>
</comment>
<evidence type="ECO:0000313" key="1">
    <source>
        <dbReference type="EMBL" id="GAG53413.1"/>
    </source>
</evidence>
<proteinExistence type="predicted"/>
<organism evidence="1">
    <name type="scientific">marine sediment metagenome</name>
    <dbReference type="NCBI Taxonomy" id="412755"/>
    <lineage>
        <taxon>unclassified sequences</taxon>
        <taxon>metagenomes</taxon>
        <taxon>ecological metagenomes</taxon>
    </lineage>
</organism>
<gene>
    <name evidence="1" type="ORF">S01H1_78018</name>
</gene>
<dbReference type="EMBL" id="BARS01052479">
    <property type="protein sequence ID" value="GAG53413.1"/>
    <property type="molecule type" value="Genomic_DNA"/>
</dbReference>
<name>X0YYU9_9ZZZZ</name>
<reference evidence="1" key="1">
    <citation type="journal article" date="2014" name="Front. Microbiol.">
        <title>High frequency of phylogenetically diverse reductive dehalogenase-homologous genes in deep subseafloor sedimentary metagenomes.</title>
        <authorList>
            <person name="Kawai M."/>
            <person name="Futagami T."/>
            <person name="Toyoda A."/>
            <person name="Takaki Y."/>
            <person name="Nishi S."/>
            <person name="Hori S."/>
            <person name="Arai W."/>
            <person name="Tsubouchi T."/>
            <person name="Morono Y."/>
            <person name="Uchiyama I."/>
            <person name="Ito T."/>
            <person name="Fujiyama A."/>
            <person name="Inagaki F."/>
            <person name="Takami H."/>
        </authorList>
    </citation>
    <scope>NUCLEOTIDE SEQUENCE</scope>
    <source>
        <strain evidence="1">Expedition CK06-06</strain>
    </source>
</reference>
<feature type="non-terminal residue" evidence="1">
    <location>
        <position position="113"/>
    </location>
</feature>
<dbReference type="AlphaFoldDB" id="X0YYU9"/>
<protein>
    <submittedName>
        <fullName evidence="1">Uncharacterized protein</fullName>
    </submittedName>
</protein>